<feature type="region of interest" description="Disordered" evidence="1">
    <location>
        <begin position="29"/>
        <end position="55"/>
    </location>
</feature>
<dbReference type="STRING" id="341036.SAMN05660649_03320"/>
<protein>
    <submittedName>
        <fullName evidence="3">Sporulation lipoprotein, YhcN/YlaJ family</fullName>
    </submittedName>
</protein>
<keyword evidence="4" id="KW-1185">Reference proteome</keyword>
<dbReference type="InterPro" id="IPR019076">
    <property type="entry name" value="Spore_lipoprot_YhcN/YlaJ-like"/>
</dbReference>
<dbReference type="Pfam" id="PF09580">
    <property type="entry name" value="Spore_YhcN_YlaJ"/>
    <property type="match status" value="1"/>
</dbReference>
<keyword evidence="2" id="KW-0732">Signal</keyword>
<feature type="compositionally biased region" description="Low complexity" evidence="1">
    <location>
        <begin position="42"/>
        <end position="55"/>
    </location>
</feature>
<proteinExistence type="predicted"/>
<dbReference type="GO" id="GO:0030435">
    <property type="term" value="P:sporulation resulting in formation of a cellular spore"/>
    <property type="evidence" value="ECO:0007669"/>
    <property type="project" value="InterPro"/>
</dbReference>
<dbReference type="Proteomes" id="UP000199337">
    <property type="component" value="Unassembled WGS sequence"/>
</dbReference>
<evidence type="ECO:0000256" key="2">
    <source>
        <dbReference type="SAM" id="SignalP"/>
    </source>
</evidence>
<feature type="signal peptide" evidence="2">
    <location>
        <begin position="1"/>
        <end position="28"/>
    </location>
</feature>
<keyword evidence="3" id="KW-0449">Lipoprotein</keyword>
<dbReference type="RefSeq" id="WP_238456500.1">
    <property type="nucleotide sequence ID" value="NZ_FOOX01000012.1"/>
</dbReference>
<dbReference type="AlphaFoldDB" id="A0A1I2W2M5"/>
<feature type="chain" id="PRO_5011727503" evidence="2">
    <location>
        <begin position="29"/>
        <end position="165"/>
    </location>
</feature>
<reference evidence="4" key="1">
    <citation type="submission" date="2016-10" db="EMBL/GenBank/DDBJ databases">
        <authorList>
            <person name="Varghese N."/>
            <person name="Submissions S."/>
        </authorList>
    </citation>
    <scope>NUCLEOTIDE SEQUENCE [LARGE SCALE GENOMIC DNA]</scope>
    <source>
        <strain evidence="4">DSM 17038</strain>
    </source>
</reference>
<dbReference type="EMBL" id="FOOX01000012">
    <property type="protein sequence ID" value="SFG95603.1"/>
    <property type="molecule type" value="Genomic_DNA"/>
</dbReference>
<dbReference type="NCBIfam" id="TIGR02898">
    <property type="entry name" value="spore_YhcN_YlaJ"/>
    <property type="match status" value="1"/>
</dbReference>
<organism evidence="3 4">
    <name type="scientific">Desulfotruncus arcticus DSM 17038</name>
    <dbReference type="NCBI Taxonomy" id="1121424"/>
    <lineage>
        <taxon>Bacteria</taxon>
        <taxon>Bacillati</taxon>
        <taxon>Bacillota</taxon>
        <taxon>Clostridia</taxon>
        <taxon>Eubacteriales</taxon>
        <taxon>Desulfallaceae</taxon>
        <taxon>Desulfotruncus</taxon>
    </lineage>
</organism>
<evidence type="ECO:0000313" key="3">
    <source>
        <dbReference type="EMBL" id="SFG95603.1"/>
    </source>
</evidence>
<dbReference type="PROSITE" id="PS51257">
    <property type="entry name" value="PROKAR_LIPOPROTEIN"/>
    <property type="match status" value="1"/>
</dbReference>
<sequence length="165" mass="17741">MKKKNFITLLMALIMLFTVLAFSGCTTAARKPAPPPDTTSPNQTAPNNTMTTNNTDTAKAKRIASETDKVDGVTKSTVVVAGSKAYVGIDINANIEKNQTKAVENEVSNRIKNVEPTINTVYVSSDVDTVTRLKKVAQGISQGKPVSSFARELSEIGRRLTPTVK</sequence>
<evidence type="ECO:0000256" key="1">
    <source>
        <dbReference type="SAM" id="MobiDB-lite"/>
    </source>
</evidence>
<evidence type="ECO:0000313" key="4">
    <source>
        <dbReference type="Proteomes" id="UP000199337"/>
    </source>
</evidence>
<dbReference type="InterPro" id="IPR014247">
    <property type="entry name" value="Spore_lipoprot_YhcN/YlaJ"/>
</dbReference>
<gene>
    <name evidence="3" type="ORF">SAMN05660649_03320</name>
</gene>
<accession>A0A1I2W2M5</accession>
<name>A0A1I2W2M5_9FIRM</name>